<protein>
    <submittedName>
        <fullName evidence="2">Uncharacterized protein</fullName>
    </submittedName>
</protein>
<keyword evidence="1" id="KW-1133">Transmembrane helix</keyword>
<dbReference type="EMBL" id="CADIKL010000003">
    <property type="protein sequence ID" value="CAB3779257.1"/>
    <property type="molecule type" value="Genomic_DNA"/>
</dbReference>
<keyword evidence="3" id="KW-1185">Reference proteome</keyword>
<keyword evidence="1" id="KW-0472">Membrane</keyword>
<evidence type="ECO:0000313" key="2">
    <source>
        <dbReference type="EMBL" id="CAB3779257.1"/>
    </source>
</evidence>
<proteinExistence type="predicted"/>
<feature type="transmembrane region" description="Helical" evidence="1">
    <location>
        <begin position="32"/>
        <end position="51"/>
    </location>
</feature>
<gene>
    <name evidence="2" type="ORF">LMG28688_00781</name>
</gene>
<reference evidence="2 3" key="1">
    <citation type="submission" date="2020-04" db="EMBL/GenBank/DDBJ databases">
        <authorList>
            <person name="De Canck E."/>
        </authorList>
    </citation>
    <scope>NUCLEOTIDE SEQUENCE [LARGE SCALE GENOMIC DNA]</scope>
    <source>
        <strain evidence="2 3">LMG 28688</strain>
    </source>
</reference>
<dbReference type="Proteomes" id="UP000494119">
    <property type="component" value="Unassembled WGS sequence"/>
</dbReference>
<dbReference type="AlphaFoldDB" id="A0A6J5FFK1"/>
<feature type="transmembrane region" description="Helical" evidence="1">
    <location>
        <begin position="7"/>
        <end position="26"/>
    </location>
</feature>
<accession>A0A6J5FFK1</accession>
<evidence type="ECO:0000256" key="1">
    <source>
        <dbReference type="SAM" id="Phobius"/>
    </source>
</evidence>
<sequence length="68" mass="7255">MKRSEKIALGSIASGVAAGAALWYFTDDAFSAWVYWAVGAVVAGGLFKNLLSMIADESIIDSKTINRE</sequence>
<keyword evidence="1" id="KW-0812">Transmembrane</keyword>
<name>A0A6J5FFK1_9BURK</name>
<evidence type="ECO:0000313" key="3">
    <source>
        <dbReference type="Proteomes" id="UP000494119"/>
    </source>
</evidence>
<organism evidence="2 3">
    <name type="scientific">Paraburkholderia caffeinitolerans</name>
    <dbReference type="NCBI Taxonomy" id="1723730"/>
    <lineage>
        <taxon>Bacteria</taxon>
        <taxon>Pseudomonadati</taxon>
        <taxon>Pseudomonadota</taxon>
        <taxon>Betaproteobacteria</taxon>
        <taxon>Burkholderiales</taxon>
        <taxon>Burkholderiaceae</taxon>
        <taxon>Paraburkholderia</taxon>
    </lineage>
</organism>